<dbReference type="OrthoDB" id="3051716at2759"/>
<comment type="caution">
    <text evidence="2">The sequence shown here is derived from an EMBL/GenBank/DDBJ whole genome shotgun (WGS) entry which is preliminary data.</text>
</comment>
<dbReference type="EMBL" id="AWSO01000222">
    <property type="protein sequence ID" value="ESK93198.1"/>
    <property type="molecule type" value="Genomic_DNA"/>
</dbReference>
<organism evidence="2 3">
    <name type="scientific">Moniliophthora roreri (strain MCA 2997)</name>
    <name type="common">Cocoa frosty pod rot fungus</name>
    <name type="synonym">Crinipellis roreri</name>
    <dbReference type="NCBI Taxonomy" id="1381753"/>
    <lineage>
        <taxon>Eukaryota</taxon>
        <taxon>Fungi</taxon>
        <taxon>Dikarya</taxon>
        <taxon>Basidiomycota</taxon>
        <taxon>Agaricomycotina</taxon>
        <taxon>Agaricomycetes</taxon>
        <taxon>Agaricomycetidae</taxon>
        <taxon>Agaricales</taxon>
        <taxon>Marasmiineae</taxon>
        <taxon>Marasmiaceae</taxon>
        <taxon>Moniliophthora</taxon>
    </lineage>
</organism>
<accession>V2X273</accession>
<evidence type="ECO:0000313" key="2">
    <source>
        <dbReference type="EMBL" id="ESK93198.1"/>
    </source>
</evidence>
<sequence length="635" mass="72487">MFNEAQDISISGDVANVVHRDQYNGATTIINQIVRMGRPGRTIVKRERKRHDINSGYNQYREIIRGDIHRLEQICEDNGDREWKDGQFVETSYRRTVHRARVYGDDRVFTAISFHGQDAEKIWKKEFMKYSQADDPAVLLQLFAINRSKVPTLLFYDEWLPLGHLDSKMEGTFWEGYYLRVYTYAWQERVGLCSATNLKNQLTCPQLSLYSSEKSRLWLNSRTGHVSSGPDGPFANLAFTSVRYNCEDMPSAIEMATADTCLRFFAQTGAGNLDFDVLQYAGQQHFFTPIESLLGIDSLVDHNHIPCRRSTRRGLWYHVLRDCISCDEVRDFIGKLRLDTVYSGAQLDKIAVLKEGFAYTWDTISGVLSDQTPIDSGLTRFQFNVRFPGMRSSIHFYTEVLEQAWLSQAHGLGLSTSDLETCSIPDLDFHLNLEPRHKQFGVSGLETLPIVYLFLRPPPLYLADINSWLSRVSFWSFDRNGTSEIPETECECLGLPYIASGRIGIKLRTWPKYAYDGLRAWQVARGFDPTTADFACSLRLPILEPAITRFEEIIEQEPLTCGSPPEPDTNSIHFDPDDPSASSQLSPLLTPAANRIHQRRKQKQAKVVIIHDTDSESEPESHQLSMPKQKRVKVA</sequence>
<keyword evidence="3" id="KW-1185">Reference proteome</keyword>
<feature type="region of interest" description="Disordered" evidence="1">
    <location>
        <begin position="558"/>
        <end position="635"/>
    </location>
</feature>
<proteinExistence type="predicted"/>
<dbReference type="KEGG" id="mrr:Moror_14642"/>
<dbReference type="AlphaFoldDB" id="V2X273"/>
<dbReference type="Proteomes" id="UP000017559">
    <property type="component" value="Unassembled WGS sequence"/>
</dbReference>
<evidence type="ECO:0000256" key="1">
    <source>
        <dbReference type="SAM" id="MobiDB-lite"/>
    </source>
</evidence>
<gene>
    <name evidence="2" type="ORF">Moror_14642</name>
</gene>
<reference evidence="2 3" key="1">
    <citation type="journal article" date="2014" name="BMC Genomics">
        <title>Genome and secretome analysis of the hemibiotrophic fungal pathogen, Moniliophthora roreri, which causes frosty pod rot disease of cacao: mechanisms of the biotrophic and necrotrophic phases.</title>
        <authorList>
            <person name="Meinhardt L.W."/>
            <person name="Costa G.G.L."/>
            <person name="Thomazella D.P.T."/>
            <person name="Teixeira P.J.P.L."/>
            <person name="Carazzolle M.F."/>
            <person name="Schuster S.C."/>
            <person name="Carlson J.E."/>
            <person name="Guiltinan M.J."/>
            <person name="Mieczkowski P."/>
            <person name="Farmer A."/>
            <person name="Ramaraj T."/>
            <person name="Crozier J."/>
            <person name="Davis R.E."/>
            <person name="Shao J."/>
            <person name="Melnick R.L."/>
            <person name="Pereira G.A.G."/>
            <person name="Bailey B.A."/>
        </authorList>
    </citation>
    <scope>NUCLEOTIDE SEQUENCE [LARGE SCALE GENOMIC DNA]</scope>
    <source>
        <strain evidence="2 3">MCA 2997</strain>
    </source>
</reference>
<evidence type="ECO:0000313" key="3">
    <source>
        <dbReference type="Proteomes" id="UP000017559"/>
    </source>
</evidence>
<name>V2X273_MONRO</name>
<protein>
    <submittedName>
        <fullName evidence="2">Uncharacterized protein</fullName>
    </submittedName>
</protein>
<dbReference type="HOGENOM" id="CLU_023750_1_0_1"/>